<dbReference type="InterPro" id="IPR050484">
    <property type="entry name" value="Transf_Hexapept/Carb_Anhydrase"/>
</dbReference>
<evidence type="ECO:0000313" key="2">
    <source>
        <dbReference type="EMBL" id="QOT77684.1"/>
    </source>
</evidence>
<dbReference type="PANTHER" id="PTHR13061:SF29">
    <property type="entry name" value="GAMMA CARBONIC ANHYDRASE-LIKE 1, MITOCHONDRIAL-RELATED"/>
    <property type="match status" value="1"/>
</dbReference>
<dbReference type="Proteomes" id="UP000397656">
    <property type="component" value="Chromosome 1"/>
</dbReference>
<accession>A0A0C4Y6Q3</accession>
<sequence length="174" mass="18390">MALYQLGDVAPTIDPDAYVAPEATIIGNVTLKARASVWPGVVIRGDNEPIVVGESSNVQEGTVLHTDPGCPLTIGDKVSIGHQAMLHGCTVGEGSLIGIQAVILNRAVIGKECLVGAGAVVTEGKVFPDRSLILGAPAKVVRELTEQDVANLYRNAETYATRQAMYKTQLKRID</sequence>
<dbReference type="KEGG" id="cbw:RR42_m1279"/>
<evidence type="ECO:0000313" key="3">
    <source>
        <dbReference type="Proteomes" id="UP000031843"/>
    </source>
</evidence>
<protein>
    <submittedName>
        <fullName evidence="1">Carbonic anhydrase, family 3</fullName>
    </submittedName>
    <submittedName>
        <fullName evidence="2">Gamma carbonic anhydrase family protein</fullName>
    </submittedName>
</protein>
<dbReference type="EMBL" id="CP062803">
    <property type="protein sequence ID" value="QOT77684.1"/>
    <property type="molecule type" value="Genomic_DNA"/>
</dbReference>
<dbReference type="SUPFAM" id="SSF51161">
    <property type="entry name" value="Trimeric LpxA-like enzymes"/>
    <property type="match status" value="1"/>
</dbReference>
<dbReference type="Pfam" id="PF00132">
    <property type="entry name" value="Hexapep"/>
    <property type="match status" value="1"/>
</dbReference>
<dbReference type="STRING" id="68895.RR42_m1279"/>
<dbReference type="OrthoDB" id="9803036at2"/>
<name>A0A0C4Y6Q3_9BURK</name>
<dbReference type="EMBL" id="CP010536">
    <property type="protein sequence ID" value="AJG18685.1"/>
    <property type="molecule type" value="Genomic_DNA"/>
</dbReference>
<dbReference type="InterPro" id="IPR047324">
    <property type="entry name" value="LbH_gamma_CA-like"/>
</dbReference>
<organism evidence="1 3">
    <name type="scientific">Cupriavidus basilensis</name>
    <dbReference type="NCBI Taxonomy" id="68895"/>
    <lineage>
        <taxon>Bacteria</taxon>
        <taxon>Pseudomonadati</taxon>
        <taxon>Pseudomonadota</taxon>
        <taxon>Betaproteobacteria</taxon>
        <taxon>Burkholderiales</taxon>
        <taxon>Burkholderiaceae</taxon>
        <taxon>Cupriavidus</taxon>
    </lineage>
</organism>
<dbReference type="PANTHER" id="PTHR13061">
    <property type="entry name" value="DYNACTIN SUBUNIT P25"/>
    <property type="match status" value="1"/>
</dbReference>
<keyword evidence="3" id="KW-1185">Reference proteome</keyword>
<gene>
    <name evidence="2" type="ORF">F7R26_006465</name>
    <name evidence="1" type="ORF">RR42_m1279</name>
</gene>
<dbReference type="Gene3D" id="2.160.10.10">
    <property type="entry name" value="Hexapeptide repeat proteins"/>
    <property type="match status" value="1"/>
</dbReference>
<dbReference type="GeneID" id="98400544"/>
<dbReference type="AlphaFoldDB" id="A0A0C4Y6Q3"/>
<reference evidence="2 4" key="2">
    <citation type="submission" date="2020-10" db="EMBL/GenBank/DDBJ databases">
        <title>Complete genome sequence of Cupriavidus basilensis CCUG 49340T.</title>
        <authorList>
            <person name="Salva-Serra F."/>
            <person name="Donoso R.A."/>
            <person name="Cho K.H."/>
            <person name="Yoo J.A."/>
            <person name="Lee K."/>
            <person name="Yoon S.-H."/>
            <person name="Perez-Pantoja D."/>
            <person name="Moore E.R.B."/>
        </authorList>
    </citation>
    <scope>NUCLEOTIDE SEQUENCE [LARGE SCALE GENOMIC DNA]</scope>
    <source>
        <strain evidence="4">CCUG 49340</strain>
        <strain evidence="2">DSM 11853</strain>
    </source>
</reference>
<dbReference type="Proteomes" id="UP000031843">
    <property type="component" value="Chromosome main"/>
</dbReference>
<evidence type="ECO:0000313" key="1">
    <source>
        <dbReference type="EMBL" id="AJG18685.1"/>
    </source>
</evidence>
<reference evidence="1 3" key="1">
    <citation type="journal article" date="2015" name="Genome Announc.">
        <title>Complete Genome Sequence of Cupriavidus basilensis 4G11, Isolated from the Oak Ridge Field Research Center Site.</title>
        <authorList>
            <person name="Ray J."/>
            <person name="Waters R.J."/>
            <person name="Skerker J.M."/>
            <person name="Kuehl J.V."/>
            <person name="Price M.N."/>
            <person name="Huang J."/>
            <person name="Chakraborty R."/>
            <person name="Arkin A.P."/>
            <person name="Deutschbauer A."/>
        </authorList>
    </citation>
    <scope>NUCLEOTIDE SEQUENCE [LARGE SCALE GENOMIC DNA]</scope>
    <source>
        <strain evidence="1">4G11</strain>
    </source>
</reference>
<dbReference type="InterPro" id="IPR001451">
    <property type="entry name" value="Hexapep"/>
</dbReference>
<proteinExistence type="predicted"/>
<dbReference type="InterPro" id="IPR011004">
    <property type="entry name" value="Trimer_LpxA-like_sf"/>
</dbReference>
<dbReference type="CDD" id="cd04645">
    <property type="entry name" value="LbH_gamma_CA_like"/>
    <property type="match status" value="1"/>
</dbReference>
<dbReference type="RefSeq" id="WP_006160208.1">
    <property type="nucleotide sequence ID" value="NZ_CP010536.1"/>
</dbReference>
<evidence type="ECO:0000313" key="4">
    <source>
        <dbReference type="Proteomes" id="UP000397656"/>
    </source>
</evidence>